<sequence length="65" mass="7716">MIKADVIVLQFPFYWYSMPALLKKWMDDVFSFNFAYGPEGDKLKVKISFSRLLWVVLRSPTIRLV</sequence>
<dbReference type="Pfam" id="PF02525">
    <property type="entry name" value="Flavodoxin_2"/>
    <property type="match status" value="1"/>
</dbReference>
<evidence type="ECO:0000313" key="4">
    <source>
        <dbReference type="Proteomes" id="UP000029223"/>
    </source>
</evidence>
<name>A0ABQ0JCZ8_9VIBR</name>
<evidence type="ECO:0000313" key="3">
    <source>
        <dbReference type="EMBL" id="GAL26611.1"/>
    </source>
</evidence>
<dbReference type="InterPro" id="IPR046980">
    <property type="entry name" value="KefG/KefF"/>
</dbReference>
<comment type="caution">
    <text evidence="3">The sequence shown here is derived from an EMBL/GenBank/DDBJ whole genome shotgun (WGS) entry which is preliminary data.</text>
</comment>
<proteinExistence type="predicted"/>
<accession>A0ABQ0JCZ8</accession>
<dbReference type="PANTHER" id="PTHR47307">
    <property type="entry name" value="GLUTATHIONE-REGULATED POTASSIUM-EFFLUX SYSTEM ANCILLARY PROTEIN KEFG"/>
    <property type="match status" value="1"/>
</dbReference>
<dbReference type="Gene3D" id="3.40.50.360">
    <property type="match status" value="1"/>
</dbReference>
<dbReference type="SUPFAM" id="SSF52218">
    <property type="entry name" value="Flavoproteins"/>
    <property type="match status" value="1"/>
</dbReference>
<feature type="domain" description="Flavodoxin-like fold" evidence="2">
    <location>
        <begin position="3"/>
        <end position="46"/>
    </location>
</feature>
<reference evidence="4" key="1">
    <citation type="submission" date="2014-09" db="EMBL/GenBank/DDBJ databases">
        <title>Vibrio variabilis JCM 19239. (C206) whole genome shotgun sequence.</title>
        <authorList>
            <person name="Sawabe T."/>
            <person name="Meirelles P."/>
            <person name="Nakanishi M."/>
            <person name="Sayaka M."/>
            <person name="Hattori M."/>
            <person name="Ohkuma M."/>
        </authorList>
    </citation>
    <scope>NUCLEOTIDE SEQUENCE [LARGE SCALE GENOMIC DNA]</scope>
    <source>
        <strain evidence="4">JCM 19239</strain>
    </source>
</reference>
<keyword evidence="1" id="KW-0560">Oxidoreductase</keyword>
<protein>
    <submittedName>
        <fullName evidence="3">NAD(P)H oxidoreductase YRKL</fullName>
    </submittedName>
</protein>
<evidence type="ECO:0000256" key="1">
    <source>
        <dbReference type="ARBA" id="ARBA00023002"/>
    </source>
</evidence>
<gene>
    <name evidence="3" type="ORF">JCM19239_113</name>
</gene>
<dbReference type="PANTHER" id="PTHR47307:SF1">
    <property type="entry name" value="GLUTATHIONE-REGULATED POTASSIUM-EFFLUX SYSTEM ANCILLARY PROTEIN KEFG"/>
    <property type="match status" value="1"/>
</dbReference>
<dbReference type="Proteomes" id="UP000029223">
    <property type="component" value="Unassembled WGS sequence"/>
</dbReference>
<evidence type="ECO:0000259" key="2">
    <source>
        <dbReference type="Pfam" id="PF02525"/>
    </source>
</evidence>
<dbReference type="InterPro" id="IPR029039">
    <property type="entry name" value="Flavoprotein-like_sf"/>
</dbReference>
<organism evidence="3 4">
    <name type="scientific">Vibrio variabilis</name>
    <dbReference type="NCBI Taxonomy" id="990271"/>
    <lineage>
        <taxon>Bacteria</taxon>
        <taxon>Pseudomonadati</taxon>
        <taxon>Pseudomonadota</taxon>
        <taxon>Gammaproteobacteria</taxon>
        <taxon>Vibrionales</taxon>
        <taxon>Vibrionaceae</taxon>
        <taxon>Vibrio</taxon>
    </lineage>
</organism>
<keyword evidence="4" id="KW-1185">Reference proteome</keyword>
<dbReference type="InterPro" id="IPR003680">
    <property type="entry name" value="Flavodoxin_fold"/>
</dbReference>
<dbReference type="EMBL" id="BBMS01000020">
    <property type="protein sequence ID" value="GAL26611.1"/>
    <property type="molecule type" value="Genomic_DNA"/>
</dbReference>